<feature type="compositionally biased region" description="Low complexity" evidence="1">
    <location>
        <begin position="137"/>
        <end position="158"/>
    </location>
</feature>
<dbReference type="PANTHER" id="PTHR46284:SF9">
    <property type="entry name" value="OS02G0109800 PROTEIN"/>
    <property type="match status" value="1"/>
</dbReference>
<proteinExistence type="predicted"/>
<dbReference type="PANTHER" id="PTHR46284">
    <property type="entry name" value="PROTEIN KINESIN LIGHT CHAIN-RELATED 3"/>
    <property type="match status" value="1"/>
</dbReference>
<dbReference type="EMBL" id="CM007650">
    <property type="protein sequence ID" value="ONM56071.1"/>
    <property type="molecule type" value="Genomic_DNA"/>
</dbReference>
<feature type="compositionally biased region" description="Basic and acidic residues" evidence="1">
    <location>
        <begin position="48"/>
        <end position="68"/>
    </location>
</feature>
<organism evidence="2">
    <name type="scientific">Zea mays</name>
    <name type="common">Maize</name>
    <dbReference type="NCBI Taxonomy" id="4577"/>
    <lineage>
        <taxon>Eukaryota</taxon>
        <taxon>Viridiplantae</taxon>
        <taxon>Streptophyta</taxon>
        <taxon>Embryophyta</taxon>
        <taxon>Tracheophyta</taxon>
        <taxon>Spermatophyta</taxon>
        <taxon>Magnoliopsida</taxon>
        <taxon>Liliopsida</taxon>
        <taxon>Poales</taxon>
        <taxon>Poaceae</taxon>
        <taxon>PACMAD clade</taxon>
        <taxon>Panicoideae</taxon>
        <taxon>Andropogonodae</taxon>
        <taxon>Andropogoneae</taxon>
        <taxon>Tripsacinae</taxon>
        <taxon>Zea</taxon>
    </lineage>
</organism>
<dbReference type="EMBL" id="CM007650">
    <property type="protein sequence ID" value="ONM56078.1"/>
    <property type="molecule type" value="Genomic_DNA"/>
</dbReference>
<evidence type="ECO:0000313" key="2">
    <source>
        <dbReference type="EMBL" id="ONM56090.1"/>
    </source>
</evidence>
<protein>
    <submittedName>
        <fullName evidence="2">ATPase 4 plasma membrane-type</fullName>
    </submittedName>
</protein>
<feature type="region of interest" description="Disordered" evidence="1">
    <location>
        <begin position="91"/>
        <end position="171"/>
    </location>
</feature>
<accession>A0A1D6I7P6</accession>
<feature type="region of interest" description="Disordered" evidence="1">
    <location>
        <begin position="1"/>
        <end position="20"/>
    </location>
</feature>
<dbReference type="AlphaFoldDB" id="A0A1D6I7P6"/>
<evidence type="ECO:0000256" key="1">
    <source>
        <dbReference type="SAM" id="MobiDB-lite"/>
    </source>
</evidence>
<reference evidence="2" key="1">
    <citation type="submission" date="2015-12" db="EMBL/GenBank/DDBJ databases">
        <title>Update maize B73 reference genome by single molecule sequencing technologies.</title>
        <authorList>
            <consortium name="Maize Genome Sequencing Project"/>
            <person name="Ware D."/>
        </authorList>
    </citation>
    <scope>NUCLEOTIDE SEQUENCE [LARGE SCALE GENOMIC DNA]</scope>
    <source>
        <tissue evidence="2">Seedling</tissue>
    </source>
</reference>
<name>A0A1D6I7P6_MAIZE</name>
<feature type="region of interest" description="Disordered" evidence="1">
    <location>
        <begin position="37"/>
        <end position="77"/>
    </location>
</feature>
<gene>
    <name evidence="2" type="ORF">ZEAMMB73_Zm00001d021000</name>
</gene>
<dbReference type="EMBL" id="CM007650">
    <property type="protein sequence ID" value="ONM56090.1"/>
    <property type="molecule type" value="Genomic_DNA"/>
</dbReference>
<sequence length="238" mass="25514">MASPTVASPIRASPVDNPTVAPSLASCRCALSLDARHPHPRARGRGQGHQDEPDRDRLAISSKEEARGPMDVSVPSWWPARSIFSKKDISPCRPRAAARHLPPPAPAVTAASPRPLTRLAAQDAHSGPHRAHPLPPSTATSAATPTPSPSSSALSPSSHRQRCLPPATEVDDQQRQAAELDDTHAMLGHMDESIACYEKGLQIQMSALDERNPCLPETCSDFQRNSYLLGAFSVIDKV</sequence>
<dbReference type="EMBL" id="CM007650">
    <property type="protein sequence ID" value="ONM56064.1"/>
    <property type="molecule type" value="Genomic_DNA"/>
</dbReference>